<feature type="region of interest" description="Disordered" evidence="1">
    <location>
        <begin position="76"/>
        <end position="100"/>
    </location>
</feature>
<name>A0A6I6D731_9GAMM</name>
<evidence type="ECO:0000313" key="4">
    <source>
        <dbReference type="Proteomes" id="UP000427716"/>
    </source>
</evidence>
<gene>
    <name evidence="3" type="ORF">GM160_10435</name>
</gene>
<dbReference type="InterPro" id="IPR008638">
    <property type="entry name" value="FhaB/CdiA-like_TPS"/>
</dbReference>
<dbReference type="NCBIfam" id="TIGR01731">
    <property type="entry name" value="fil_hemag_20aa"/>
    <property type="match status" value="7"/>
</dbReference>
<evidence type="ECO:0000313" key="3">
    <source>
        <dbReference type="EMBL" id="QGT79271.1"/>
    </source>
</evidence>
<reference evidence="3 4" key="1">
    <citation type="submission" date="2019-11" db="EMBL/GenBank/DDBJ databases">
        <authorList>
            <person name="Zhang J."/>
            <person name="Sun C."/>
        </authorList>
    </citation>
    <scope>NUCLEOTIDE SEQUENCE [LARGE SCALE GENOMIC DNA]</scope>
    <source>
        <strain evidence="4">sp2</strain>
    </source>
</reference>
<dbReference type="Proteomes" id="UP000427716">
    <property type="component" value="Chromosome"/>
</dbReference>
<dbReference type="InterPro" id="IPR025157">
    <property type="entry name" value="Hemagglutinin_rpt"/>
</dbReference>
<dbReference type="Pfam" id="PF05860">
    <property type="entry name" value="TPS"/>
    <property type="match status" value="1"/>
</dbReference>
<organism evidence="3 4">
    <name type="scientific">Guyparkeria halophila</name>
    <dbReference type="NCBI Taxonomy" id="47960"/>
    <lineage>
        <taxon>Bacteria</taxon>
        <taxon>Pseudomonadati</taxon>
        <taxon>Pseudomonadota</taxon>
        <taxon>Gammaproteobacteria</taxon>
        <taxon>Chromatiales</taxon>
        <taxon>Thioalkalibacteraceae</taxon>
        <taxon>Guyparkeria</taxon>
    </lineage>
</organism>
<feature type="domain" description="Filamentous haemagglutinin FhaB/tRNA nuclease CdiA-like TPS" evidence="2">
    <location>
        <begin position="98"/>
        <end position="218"/>
    </location>
</feature>
<protein>
    <submittedName>
        <fullName evidence="3">Filamentous hemagglutinin N-terminal domain-containing protein</fullName>
    </submittedName>
</protein>
<dbReference type="SMART" id="SM00912">
    <property type="entry name" value="Haemagg_act"/>
    <property type="match status" value="1"/>
</dbReference>
<proteinExistence type="predicted"/>
<dbReference type="GO" id="GO:0003824">
    <property type="term" value="F:catalytic activity"/>
    <property type="evidence" value="ECO:0007669"/>
    <property type="project" value="UniProtKB-ARBA"/>
</dbReference>
<sequence>MALEKHLDRRLGGTGHGPARRLSRPRAAGRLSGRHPFLNSTTRAGQGHVMTHSRSIPTRRSLAVWVTAALATPSVGASEIHSHPDARGEHRPSIHESGNGTPVVDITTPGADGVSHNVYRQLDVDKQGVVFNNGRTTSATALAGQIGANPALASGTADLILNEVRSATPSQLAGYLEIGGDPADLVVANPAGITCDGCGFINAKRAMLTTGRPLFEGDRWTGLDVRGGRIRIEGEGMDASRTAEADLLARAVEINAGLWADRLEITTGTGRFDRSGTLAESLAANTPSPEWGIDTARLGGMYANKIRLVANEHGVGVRNAGTIAAGEAGLAVTVDGKLVNHGTATTAGNARLQADRITNTGEIHAQADLGLDVGGTLDNRAGRITGQADVTANAAALDNRDGAILAGEALTLTFATGLENEAGLVFGQDELQLATSTMSGDGQWLSDGDIGIMIGSDHQQRGEVVAGKDLSLQVDGQLTNHGRLAATGAADVEAMTIANLASAEMVAGTLTVTADDHLRNRGLIDGGEVDLAATTIDNTPGARIYGDLLSVTAHALRNLGDDASAATLAARDRLELGVDHTENRNGALILSAGDMQLAGRHEATADHLLNENASIEAFGDLSITADRIDNLNAGVVTTQVDEPPVQESWIQLRGSQRTFDAADCSNLYHENVWCQGYPHEISDFTWFQATAVTSHTEVVESRPATLQAGGSMSLEGGTLRNVDSQIIAGDRLQADLDHLDNHATQGQDITRREGTARFTTVESCGFAGSDHCREWHGTSPYRPAPEYGTPYDLPTVTFTGQADPAPSAPTIPGIAEADPSTSPALPSASLFRLTADNPNAPLIETDPRFTAYRQWYGSEAMLEALARDPAHTQKRLGDGFYEQALVRQQVIEQTGQRRLDGFADDDAQFRALIDAGIAFGRDLDLAPGVRLTAEQLARLTTDIVWLESETVTTGGEPTRVLVPRLHLTDGATRQAETSGRIAATDLDLSVAGTAVNRGTLAASDALTLAADRIENLGGSITAASTRLAAAIDIHQRGGETRGDHTLSLSAGRDIIVEADTRHGETQAHANRFSRDQLVDRGRLAVGGDGELSVVAARDLTLQATDVTHDGNGATTLAAGRDLNLTTTTVGQDERIVWDSDNHLTQGKVREVGTTVDTQGDLDLFAGRDLAVRAGTIDSRTGHVALAAGNDIRLEAGRKTRQWEEAHRIESGGLLSGKVSTRIDSTTTDRSNATSLGGRLVSLTADRDVNVVGSRVISDRGTRLEAGRNIDLLADRDEQTRHHFDETIRSGLFSNGGLSVTYGTQRITREDDLGQINTAPTQVASINGDVELRAGDTFRQAGSDMLAPGGDIDIQAGRVEIVEARDTSSSTHLREMAQSGLTLALTSPVIDAAKSIQRLAQAADDTDSDRMKRLAAASAGLAAVDAYSHIKTGGATEDANLADKAGGVSINISVGASESHYQAKSHSDAARGSYITAGGDVRVKAAGQDERSDILVRGSDVRAEGNASLSADDEIALFAAESRREERSENDSQSASVGIGIDLGGNGVGFSITASAARGEGESEASELTHRLSHVSAGETASLQSGGDTALVGAVVTGQRVQADVGGDLRIESVQDRTEYRAEQHNESVGVSIPLGGFSVAASYSKEDSEAQGSYRSVTEQSAIRAGEGGFDLTVAGNTDLVGGAISSDADPTDNRLVTGTLTSRDLTNSASASAEASGLSLSSDMVTQGRYGAAKGLIANTSLDADRSGESQGRTRSAIGEGLLIITDQQRHESRTDMTVGDAIASLSRQTNETHTAATFQDAKAMHTSVEADSKLKTLAYEQTRSAIGDWVYASDDAEKKAALQQACDDGASSCEPEIVTDFSDHDFAHDEDGTVYLFNHGIFNSEEEALNNAVEQHGSKALETGIYTVINPETPNVLSESVYASLDKIREFTGLTWLFGASNSSHANVDIREAIQKHNERAAQNGGQLLYIEEIDHSRGSMTASNATRLQEVKGETSTPVRSVLFNGAAANAQRMADRIDTVTRGLGEVHQNTHQSDLIGIIFGANASSGGKPATLGDAHGSYFKDLPPKFLTDGSENPMRRQADRVWGPGKTGQPILVNPSSNRDH</sequence>
<feature type="compositionally biased region" description="Basic and acidic residues" evidence="1">
    <location>
        <begin position="1"/>
        <end position="11"/>
    </location>
</feature>
<feature type="compositionally biased region" description="Basic and acidic residues" evidence="1">
    <location>
        <begin position="80"/>
        <end position="94"/>
    </location>
</feature>
<evidence type="ECO:0000259" key="2">
    <source>
        <dbReference type="SMART" id="SM00912"/>
    </source>
</evidence>
<feature type="region of interest" description="Disordered" evidence="1">
    <location>
        <begin position="2073"/>
        <end position="2109"/>
    </location>
</feature>
<feature type="region of interest" description="Disordered" evidence="1">
    <location>
        <begin position="1"/>
        <end position="55"/>
    </location>
</feature>
<dbReference type="NCBIfam" id="TIGR01901">
    <property type="entry name" value="adhes_NPXG"/>
    <property type="match status" value="1"/>
</dbReference>
<accession>A0A6I6D731</accession>
<dbReference type="EMBL" id="CP046415">
    <property type="protein sequence ID" value="QGT79271.1"/>
    <property type="molecule type" value="Genomic_DNA"/>
</dbReference>
<dbReference type="InterPro" id="IPR010069">
    <property type="entry name" value="CdiA_FHA1_rpt"/>
</dbReference>
<dbReference type="Pfam" id="PF13332">
    <property type="entry name" value="Fil_haemagg_2"/>
    <property type="match status" value="2"/>
</dbReference>
<dbReference type="SUPFAM" id="SSF51126">
    <property type="entry name" value="Pectin lyase-like"/>
    <property type="match status" value="1"/>
</dbReference>
<dbReference type="InterPro" id="IPR012334">
    <property type="entry name" value="Pectin_lyas_fold"/>
</dbReference>
<dbReference type="InterPro" id="IPR011050">
    <property type="entry name" value="Pectin_lyase_fold/virulence"/>
</dbReference>
<dbReference type="KEGG" id="ghl:GM160_10435"/>
<dbReference type="Gene3D" id="2.160.20.10">
    <property type="entry name" value="Single-stranded right-handed beta-helix, Pectin lyase-like"/>
    <property type="match status" value="1"/>
</dbReference>
<evidence type="ECO:0000256" key="1">
    <source>
        <dbReference type="SAM" id="MobiDB-lite"/>
    </source>
</evidence>
<keyword evidence="4" id="KW-1185">Reference proteome</keyword>